<dbReference type="Proteomes" id="UP000324800">
    <property type="component" value="Unassembled WGS sequence"/>
</dbReference>
<evidence type="ECO:0000313" key="2">
    <source>
        <dbReference type="Proteomes" id="UP000324800"/>
    </source>
</evidence>
<dbReference type="EMBL" id="SNRW01003001">
    <property type="protein sequence ID" value="KAA6391086.1"/>
    <property type="molecule type" value="Genomic_DNA"/>
</dbReference>
<feature type="non-terminal residue" evidence="1">
    <location>
        <position position="1"/>
    </location>
</feature>
<sequence length="131" mass="14585">TNSAAFVDNRGNDNSFFVDSKLDDKDLKGVLFATISTILADQYFFFNQISPLPYSGVFGQFSLFVVIARSISVERALIGESNPGGAPRIKASNTTRNLNLTPFGQYGRDAREEPSKPKRLYVYAYTRSLPF</sequence>
<name>A0A5J4W8V9_9EUKA</name>
<evidence type="ECO:0000313" key="1">
    <source>
        <dbReference type="EMBL" id="KAA6391086.1"/>
    </source>
</evidence>
<gene>
    <name evidence="1" type="ORF">EZS28_013387</name>
</gene>
<accession>A0A5J4W8V9</accession>
<reference evidence="1 2" key="1">
    <citation type="submission" date="2019-03" db="EMBL/GenBank/DDBJ databases">
        <title>Single cell metagenomics reveals metabolic interactions within the superorganism composed of flagellate Streblomastix strix and complex community of Bacteroidetes bacteria on its surface.</title>
        <authorList>
            <person name="Treitli S.C."/>
            <person name="Kolisko M."/>
            <person name="Husnik F."/>
            <person name="Keeling P."/>
            <person name="Hampl V."/>
        </authorList>
    </citation>
    <scope>NUCLEOTIDE SEQUENCE [LARGE SCALE GENOMIC DNA]</scope>
    <source>
        <strain evidence="1">ST1C</strain>
    </source>
</reference>
<organism evidence="1 2">
    <name type="scientific">Streblomastix strix</name>
    <dbReference type="NCBI Taxonomy" id="222440"/>
    <lineage>
        <taxon>Eukaryota</taxon>
        <taxon>Metamonada</taxon>
        <taxon>Preaxostyla</taxon>
        <taxon>Oxymonadida</taxon>
        <taxon>Streblomastigidae</taxon>
        <taxon>Streblomastix</taxon>
    </lineage>
</organism>
<proteinExistence type="predicted"/>
<comment type="caution">
    <text evidence="1">The sequence shown here is derived from an EMBL/GenBank/DDBJ whole genome shotgun (WGS) entry which is preliminary data.</text>
</comment>
<protein>
    <submittedName>
        <fullName evidence="1">Uncharacterized protein</fullName>
    </submittedName>
</protein>
<dbReference type="AlphaFoldDB" id="A0A5J4W8V9"/>